<accession>A0A5B8MLC6</accession>
<dbReference type="InterPro" id="IPR014001">
    <property type="entry name" value="Helicase_ATP-bd"/>
</dbReference>
<dbReference type="OrthoDB" id="10261556at2759"/>
<dbReference type="Proteomes" id="UP000316726">
    <property type="component" value="Chromosome 3"/>
</dbReference>
<evidence type="ECO:0000313" key="15">
    <source>
        <dbReference type="EMBL" id="QDZ20192.1"/>
    </source>
</evidence>
<dbReference type="NCBIfam" id="TIGR00614">
    <property type="entry name" value="recQ_fam"/>
    <property type="match status" value="1"/>
</dbReference>
<feature type="domain" description="Helicase ATP-binding" evidence="13">
    <location>
        <begin position="229"/>
        <end position="405"/>
    </location>
</feature>
<comment type="similarity">
    <text evidence="2 11">Belongs to the helicase family. RecQ subfamily.</text>
</comment>
<dbReference type="InterPro" id="IPR011545">
    <property type="entry name" value="DEAD/DEAH_box_helicase_dom"/>
</dbReference>
<dbReference type="GO" id="GO:0016887">
    <property type="term" value="F:ATP hydrolysis activity"/>
    <property type="evidence" value="ECO:0007669"/>
    <property type="project" value="RHEA"/>
</dbReference>
<dbReference type="GO" id="GO:0005634">
    <property type="term" value="C:nucleus"/>
    <property type="evidence" value="ECO:0007669"/>
    <property type="project" value="UniProtKB-SubCell"/>
</dbReference>
<dbReference type="Pfam" id="PF16124">
    <property type="entry name" value="RecQ_Zn_bind"/>
    <property type="match status" value="1"/>
</dbReference>
<dbReference type="PROSITE" id="PS51192">
    <property type="entry name" value="HELICASE_ATP_BIND_1"/>
    <property type="match status" value="1"/>
</dbReference>
<dbReference type="SMART" id="SM00487">
    <property type="entry name" value="DEXDc"/>
    <property type="match status" value="1"/>
</dbReference>
<dbReference type="InterPro" id="IPR004589">
    <property type="entry name" value="DNA_helicase_ATP-dep_RecQ"/>
</dbReference>
<evidence type="ECO:0000256" key="11">
    <source>
        <dbReference type="RuleBase" id="RU364117"/>
    </source>
</evidence>
<comment type="subcellular location">
    <subcellularLocation>
        <location evidence="1 11">Nucleus</location>
    </subcellularLocation>
</comment>
<dbReference type="InterPro" id="IPR002464">
    <property type="entry name" value="DNA/RNA_helicase_DEAH_CS"/>
</dbReference>
<feature type="compositionally biased region" description="Low complexity" evidence="12">
    <location>
        <begin position="89"/>
        <end position="112"/>
    </location>
</feature>
<evidence type="ECO:0000256" key="1">
    <source>
        <dbReference type="ARBA" id="ARBA00004123"/>
    </source>
</evidence>
<dbReference type="Pfam" id="PF00270">
    <property type="entry name" value="DEAD"/>
    <property type="match status" value="1"/>
</dbReference>
<evidence type="ECO:0000256" key="10">
    <source>
        <dbReference type="ARBA" id="ARBA00034617"/>
    </source>
</evidence>
<dbReference type="Gene3D" id="3.40.50.300">
    <property type="entry name" value="P-loop containing nucleotide triphosphate hydrolases"/>
    <property type="match status" value="2"/>
</dbReference>
<sequence>MNAPQGHVRELSDLARRLGLEGQATRRGIEKFLWMRSDLRAQAKIVLDDNLVNAFLDFLQQQQQMQKKRTALRDVQLNPGGRSLQHAFEASKSEAASAYARNNNNNDNNKSNHTTRRERLVQYVEGRSDGGKLEDLSGAPVAIPGLFGLERHDADAGIAGGSKRKRPAGQRGASLRGGFERTSTSFAVTDETVCADGGYGRWQDLDRLDLANMKIFGNKGFRHEQKKICALALQKHDVFVLMPTGGGKSLCYQLPAAVDRGLAIVISPLLSLINDQVKALIDMDFPATYLSSSQTEKEKKMVFRELKKSLPTCKLLYLTPEQFVKSQHLQSVLRALFDAGLLSRLIVDEAHCISQWGHDFRVDYKNIGSVKKNLFPGLPAMALTATATEDVCKDIMKTLGMDKKKTKFFKVSFNRPNIFWRVLPKNMKNDKDGIPQYVNFIAEYIKTRWLDCSGIIYCLSRDETEETAAYLREEHGLNVGHYHAGMTPKQRNVIQLAWKAGKVPVICATVAFGMGVDNAHVRFVVHQTMPKSVEGYYQESGRAGRDGKPSEALLLYSRRDVGRVKSLIWSGKAKKKSKQIQVDLVDQMKEYCENQFDCRRKLILSYFGETFTKHQCQGSCDNCKCKK</sequence>
<keyword evidence="3 11" id="KW-0547">Nucleotide-binding</keyword>
<dbReference type="GO" id="GO:0003677">
    <property type="term" value="F:DNA binding"/>
    <property type="evidence" value="ECO:0007669"/>
    <property type="project" value="UniProtKB-KW"/>
</dbReference>
<evidence type="ECO:0000259" key="14">
    <source>
        <dbReference type="PROSITE" id="PS51194"/>
    </source>
</evidence>
<proteinExistence type="inferred from homology"/>
<dbReference type="FunFam" id="3.40.50.300:FF:001975">
    <property type="entry name" value="ATP-dependent DNA helicase"/>
    <property type="match status" value="1"/>
</dbReference>
<gene>
    <name evidence="15" type="ORF">A3770_03p27100</name>
</gene>
<keyword evidence="5 11" id="KW-0347">Helicase</keyword>
<dbReference type="GO" id="GO:0043138">
    <property type="term" value="F:3'-5' DNA helicase activity"/>
    <property type="evidence" value="ECO:0007669"/>
    <property type="project" value="UniProtKB-EC"/>
</dbReference>
<dbReference type="InterPro" id="IPR027417">
    <property type="entry name" value="P-loop_NTPase"/>
</dbReference>
<evidence type="ECO:0000256" key="7">
    <source>
        <dbReference type="ARBA" id="ARBA00023125"/>
    </source>
</evidence>
<comment type="catalytic activity">
    <reaction evidence="11">
        <text>ATP + H2O = ADP + phosphate + H(+)</text>
        <dbReference type="Rhea" id="RHEA:13065"/>
        <dbReference type="ChEBI" id="CHEBI:15377"/>
        <dbReference type="ChEBI" id="CHEBI:15378"/>
        <dbReference type="ChEBI" id="CHEBI:30616"/>
        <dbReference type="ChEBI" id="CHEBI:43474"/>
        <dbReference type="ChEBI" id="CHEBI:456216"/>
    </reaction>
</comment>
<name>A0A5B8MLC6_9CHLO</name>
<organism evidence="15 16">
    <name type="scientific">Chloropicon primus</name>
    <dbReference type="NCBI Taxonomy" id="1764295"/>
    <lineage>
        <taxon>Eukaryota</taxon>
        <taxon>Viridiplantae</taxon>
        <taxon>Chlorophyta</taxon>
        <taxon>Chloropicophyceae</taxon>
        <taxon>Chloropicales</taxon>
        <taxon>Chloropicaceae</taxon>
        <taxon>Chloropicon</taxon>
    </lineage>
</organism>
<evidence type="ECO:0000259" key="13">
    <source>
        <dbReference type="PROSITE" id="PS51192"/>
    </source>
</evidence>
<keyword evidence="9 11" id="KW-0539">Nucleus</keyword>
<feature type="region of interest" description="Disordered" evidence="12">
    <location>
        <begin position="89"/>
        <end position="117"/>
    </location>
</feature>
<dbReference type="EC" id="5.6.2.4" evidence="11"/>
<protein>
    <recommendedName>
        <fullName evidence="11">ATP-dependent DNA helicase</fullName>
        <ecNumber evidence="11">5.6.2.4</ecNumber>
    </recommendedName>
</protein>
<dbReference type="PANTHER" id="PTHR13710:SF153">
    <property type="entry name" value="RECQ-LIKE DNA HELICASE BLM"/>
    <property type="match status" value="1"/>
</dbReference>
<dbReference type="GO" id="GO:0005737">
    <property type="term" value="C:cytoplasm"/>
    <property type="evidence" value="ECO:0007669"/>
    <property type="project" value="TreeGrafter"/>
</dbReference>
<evidence type="ECO:0000313" key="16">
    <source>
        <dbReference type="Proteomes" id="UP000316726"/>
    </source>
</evidence>
<feature type="region of interest" description="Disordered" evidence="12">
    <location>
        <begin position="156"/>
        <end position="176"/>
    </location>
</feature>
<dbReference type="GO" id="GO:0005694">
    <property type="term" value="C:chromosome"/>
    <property type="evidence" value="ECO:0007669"/>
    <property type="project" value="TreeGrafter"/>
</dbReference>
<keyword evidence="7" id="KW-0238">DNA-binding</keyword>
<evidence type="ECO:0000256" key="2">
    <source>
        <dbReference type="ARBA" id="ARBA00005446"/>
    </source>
</evidence>
<keyword evidence="4 11" id="KW-0378">Hydrolase</keyword>
<evidence type="ECO:0000256" key="3">
    <source>
        <dbReference type="ARBA" id="ARBA00022741"/>
    </source>
</evidence>
<dbReference type="EMBL" id="CP031036">
    <property type="protein sequence ID" value="QDZ20192.1"/>
    <property type="molecule type" value="Genomic_DNA"/>
</dbReference>
<dbReference type="InterPro" id="IPR001650">
    <property type="entry name" value="Helicase_C-like"/>
</dbReference>
<dbReference type="GO" id="GO:0009378">
    <property type="term" value="F:four-way junction helicase activity"/>
    <property type="evidence" value="ECO:0007669"/>
    <property type="project" value="TreeGrafter"/>
</dbReference>
<dbReference type="FunFam" id="3.40.50.300:FF:000296">
    <property type="entry name" value="ATP-dependent DNA helicase RecQ"/>
    <property type="match status" value="1"/>
</dbReference>
<dbReference type="SUPFAM" id="SSF52540">
    <property type="entry name" value="P-loop containing nucleoside triphosphate hydrolases"/>
    <property type="match status" value="1"/>
</dbReference>
<keyword evidence="6 11" id="KW-0067">ATP-binding</keyword>
<comment type="catalytic activity">
    <reaction evidence="10 11">
        <text>Couples ATP hydrolysis with the unwinding of duplex DNA by translocating in the 3'-5' direction.</text>
        <dbReference type="EC" id="5.6.2.4"/>
    </reaction>
</comment>
<evidence type="ECO:0000256" key="6">
    <source>
        <dbReference type="ARBA" id="ARBA00022840"/>
    </source>
</evidence>
<dbReference type="SMART" id="SM00490">
    <property type="entry name" value="HELICc"/>
    <property type="match status" value="1"/>
</dbReference>
<keyword evidence="16" id="KW-1185">Reference proteome</keyword>
<dbReference type="PROSITE" id="PS51194">
    <property type="entry name" value="HELICASE_CTER"/>
    <property type="match status" value="1"/>
</dbReference>
<evidence type="ECO:0000256" key="12">
    <source>
        <dbReference type="SAM" id="MobiDB-lite"/>
    </source>
</evidence>
<dbReference type="GO" id="GO:0005524">
    <property type="term" value="F:ATP binding"/>
    <property type="evidence" value="ECO:0007669"/>
    <property type="project" value="UniProtKB-KW"/>
</dbReference>
<evidence type="ECO:0000256" key="9">
    <source>
        <dbReference type="ARBA" id="ARBA00023242"/>
    </source>
</evidence>
<dbReference type="STRING" id="1764295.A0A5B8MLC6"/>
<evidence type="ECO:0000256" key="5">
    <source>
        <dbReference type="ARBA" id="ARBA00022806"/>
    </source>
</evidence>
<dbReference type="GO" id="GO:0000724">
    <property type="term" value="P:double-strand break repair via homologous recombination"/>
    <property type="evidence" value="ECO:0007669"/>
    <property type="project" value="TreeGrafter"/>
</dbReference>
<evidence type="ECO:0000256" key="8">
    <source>
        <dbReference type="ARBA" id="ARBA00023235"/>
    </source>
</evidence>
<dbReference type="AlphaFoldDB" id="A0A5B8MLC6"/>
<reference evidence="15 16" key="1">
    <citation type="submission" date="2018-07" db="EMBL/GenBank/DDBJ databases">
        <title>The complete nuclear genome of the prasinophyte Chloropicon primus (CCMP1205).</title>
        <authorList>
            <person name="Pombert J.-F."/>
            <person name="Otis C."/>
            <person name="Turmel M."/>
            <person name="Lemieux C."/>
        </authorList>
    </citation>
    <scope>NUCLEOTIDE SEQUENCE [LARGE SCALE GENOMIC DNA]</scope>
    <source>
        <strain evidence="15 16">CCMP1205</strain>
    </source>
</reference>
<dbReference type="PANTHER" id="PTHR13710">
    <property type="entry name" value="DNA HELICASE RECQ FAMILY MEMBER"/>
    <property type="match status" value="1"/>
</dbReference>
<evidence type="ECO:0000256" key="4">
    <source>
        <dbReference type="ARBA" id="ARBA00022801"/>
    </source>
</evidence>
<dbReference type="InterPro" id="IPR032284">
    <property type="entry name" value="RecQ_Zn-bd"/>
</dbReference>
<dbReference type="CDD" id="cd17920">
    <property type="entry name" value="DEXHc_RecQ"/>
    <property type="match status" value="1"/>
</dbReference>
<dbReference type="Pfam" id="PF00271">
    <property type="entry name" value="Helicase_C"/>
    <property type="match status" value="1"/>
</dbReference>
<feature type="domain" description="Helicase C-terminal" evidence="14">
    <location>
        <begin position="433"/>
        <end position="592"/>
    </location>
</feature>
<dbReference type="CDD" id="cd18794">
    <property type="entry name" value="SF2_C_RecQ"/>
    <property type="match status" value="1"/>
</dbReference>
<dbReference type="PROSITE" id="PS00690">
    <property type="entry name" value="DEAH_ATP_HELICASE"/>
    <property type="match status" value="1"/>
</dbReference>
<keyword evidence="8" id="KW-0413">Isomerase</keyword>